<name>A0A4P9WCD5_9FUNG</name>
<dbReference type="GO" id="GO:0016020">
    <property type="term" value="C:membrane"/>
    <property type="evidence" value="ECO:0007669"/>
    <property type="project" value="InterPro"/>
</dbReference>
<feature type="transmembrane region" description="Helical" evidence="4">
    <location>
        <begin position="55"/>
        <end position="76"/>
    </location>
</feature>
<evidence type="ECO:0000313" key="6">
    <source>
        <dbReference type="EMBL" id="RKO88016.1"/>
    </source>
</evidence>
<evidence type="ECO:0000256" key="3">
    <source>
        <dbReference type="ARBA" id="ARBA00023136"/>
    </source>
</evidence>
<keyword evidence="1 4" id="KW-0812">Transmembrane</keyword>
<organism evidence="6 7">
    <name type="scientific">Blyttiomyces helicus</name>
    <dbReference type="NCBI Taxonomy" id="388810"/>
    <lineage>
        <taxon>Eukaryota</taxon>
        <taxon>Fungi</taxon>
        <taxon>Fungi incertae sedis</taxon>
        <taxon>Chytridiomycota</taxon>
        <taxon>Chytridiomycota incertae sedis</taxon>
        <taxon>Chytridiomycetes</taxon>
        <taxon>Chytridiomycetes incertae sedis</taxon>
        <taxon>Blyttiomyces</taxon>
    </lineage>
</organism>
<dbReference type="PROSITE" id="PS50929">
    <property type="entry name" value="ABC_TM1F"/>
    <property type="match status" value="1"/>
</dbReference>
<evidence type="ECO:0000313" key="7">
    <source>
        <dbReference type="Proteomes" id="UP000269721"/>
    </source>
</evidence>
<dbReference type="OrthoDB" id="2140346at2759"/>
<dbReference type="Gene3D" id="1.20.1560.10">
    <property type="entry name" value="ABC transporter type 1, transmembrane domain"/>
    <property type="match status" value="1"/>
</dbReference>
<gene>
    <name evidence="6" type="ORF">BDK51DRAFT_49142</name>
</gene>
<sequence>MDPFWEGMKVSLKDPAVPKPSLFLLIQKRFFSACDHITLNRPFSSSSSHKRFISFILKALSLACSLTVPIFVQQILNWLQPDPEDQPFIHSGVALAFCLFGLNLGATVFGRTSEQLTRKISINMKTLLVSAMYQKSLRLSPKAAKVWHLHDRVEELPEEDEGGENVGYLEAAGFAVYDEGEDRHDLSRSGAV</sequence>
<dbReference type="GO" id="GO:0140359">
    <property type="term" value="F:ABC-type transporter activity"/>
    <property type="evidence" value="ECO:0007669"/>
    <property type="project" value="InterPro"/>
</dbReference>
<dbReference type="EMBL" id="KZ996997">
    <property type="protein sequence ID" value="RKO88016.1"/>
    <property type="molecule type" value="Genomic_DNA"/>
</dbReference>
<dbReference type="InterPro" id="IPR011527">
    <property type="entry name" value="ABC1_TM_dom"/>
</dbReference>
<proteinExistence type="predicted"/>
<accession>A0A4P9WCD5</accession>
<reference evidence="7" key="1">
    <citation type="journal article" date="2018" name="Nat. Microbiol.">
        <title>Leveraging single-cell genomics to expand the fungal tree of life.</title>
        <authorList>
            <person name="Ahrendt S.R."/>
            <person name="Quandt C.A."/>
            <person name="Ciobanu D."/>
            <person name="Clum A."/>
            <person name="Salamov A."/>
            <person name="Andreopoulos B."/>
            <person name="Cheng J.F."/>
            <person name="Woyke T."/>
            <person name="Pelin A."/>
            <person name="Henrissat B."/>
            <person name="Reynolds N.K."/>
            <person name="Benny G.L."/>
            <person name="Smith M.E."/>
            <person name="James T.Y."/>
            <person name="Grigoriev I.V."/>
        </authorList>
    </citation>
    <scope>NUCLEOTIDE SEQUENCE [LARGE SCALE GENOMIC DNA]</scope>
</reference>
<protein>
    <recommendedName>
        <fullName evidence="5">ABC transmembrane type-1 domain-containing protein</fullName>
    </recommendedName>
</protein>
<dbReference type="InterPro" id="IPR036640">
    <property type="entry name" value="ABC1_TM_sf"/>
</dbReference>
<dbReference type="SUPFAM" id="SSF90123">
    <property type="entry name" value="ABC transporter transmembrane region"/>
    <property type="match status" value="1"/>
</dbReference>
<evidence type="ECO:0000256" key="2">
    <source>
        <dbReference type="ARBA" id="ARBA00022989"/>
    </source>
</evidence>
<evidence type="ECO:0000259" key="5">
    <source>
        <dbReference type="PROSITE" id="PS50929"/>
    </source>
</evidence>
<evidence type="ECO:0000256" key="1">
    <source>
        <dbReference type="ARBA" id="ARBA00022692"/>
    </source>
</evidence>
<feature type="transmembrane region" description="Helical" evidence="4">
    <location>
        <begin position="88"/>
        <end position="109"/>
    </location>
</feature>
<keyword evidence="7" id="KW-1185">Reference proteome</keyword>
<feature type="domain" description="ABC transmembrane type-1" evidence="5">
    <location>
        <begin position="52"/>
        <end position="141"/>
    </location>
</feature>
<dbReference type="GO" id="GO:0005524">
    <property type="term" value="F:ATP binding"/>
    <property type="evidence" value="ECO:0007669"/>
    <property type="project" value="InterPro"/>
</dbReference>
<dbReference type="Proteomes" id="UP000269721">
    <property type="component" value="Unassembled WGS sequence"/>
</dbReference>
<keyword evidence="2 4" id="KW-1133">Transmembrane helix</keyword>
<keyword evidence="3 4" id="KW-0472">Membrane</keyword>
<dbReference type="AlphaFoldDB" id="A0A4P9WCD5"/>
<evidence type="ECO:0000256" key="4">
    <source>
        <dbReference type="SAM" id="Phobius"/>
    </source>
</evidence>